<evidence type="ECO:0000256" key="5">
    <source>
        <dbReference type="ARBA" id="ARBA00023136"/>
    </source>
</evidence>
<keyword evidence="10" id="KW-1185">Reference proteome</keyword>
<evidence type="ECO:0000256" key="2">
    <source>
        <dbReference type="ARBA" id="ARBA00022475"/>
    </source>
</evidence>
<dbReference type="CDD" id="cd00637">
    <property type="entry name" value="7tm_classA_rhodopsin-like"/>
    <property type="match status" value="2"/>
</dbReference>
<keyword evidence="6" id="KW-0297">G-protein coupled receptor</keyword>
<feature type="transmembrane region" description="Helical" evidence="7">
    <location>
        <begin position="666"/>
        <end position="690"/>
    </location>
</feature>
<sequence>MTETRGLYPTLVANCIVNAFLSYTASLARPLKTLLLSLTVSDLGVALLVQPLYIALLVAFITEPNTSNSTHITSLLFVFVAIANLLGCASFFGVAALAVDRFLAIHLHLRYQELVTHKRVVVAVILIWVFSAATFFLFSISINVRLIFSTTTGALSFATAGLLYCKIYTAVRHHTNQINALQVQQVAQNGEMAIAARQRKTAVATFFVYVVFLACYLPLSTCVVLAKVNGKTVLNFTSVTLVYLNSSLNPLIYCWKMRHIRQTVMNILRTIFAIGLYPTLVANSVFNAFLSYTATVLNIITIQALRKASSLARPLKTLLLSLAASDLGVGFLVQPLYIAVLVTLITEPNTGNGSHVISSLIIAFVAISNLLGSVSFFGVFALTVDRFLAIHLHLRYQALVTHKRVVAVVILIWVFSAAYFFLFFISINVRVIFSATTGALSFATTGLLYCKIYAAVRQHRNQINALQVQQVVQNGDMANAARQRKTAVATFYVYIVFLVCYLPFWFAFPGIILYYESVLWKHLLCYSLTLAFLNSSLNPLIYCWKMRRVRRAVMDILRNSLSRPCEHRRISGCRFSLPVLMMCATNDLWTLYCSLTSNIGMEIQFKDTYRSERLYRYKNNIKEHFQREERLPVKRRQQFFKGTVYTTTEPKDAFSASYRMVGTGDFYSTLVANCFFNAFLLFTALVLNIITIQTLRKISSFPKPLKTLLLSLAVSDLGVGLLVHPLYILLLVMNIEQNTNN</sequence>
<proteinExistence type="inferred from homology"/>
<comment type="subcellular location">
    <subcellularLocation>
        <location evidence="1">Cell membrane</location>
        <topology evidence="1">Multi-pass membrane protein</topology>
    </subcellularLocation>
</comment>
<feature type="transmembrane region" description="Helical" evidence="7">
    <location>
        <begin position="6"/>
        <end position="28"/>
    </location>
</feature>
<feature type="transmembrane region" description="Helical" evidence="7">
    <location>
        <begin position="357"/>
        <end position="384"/>
    </location>
</feature>
<comment type="similarity">
    <text evidence="6">Belongs to the G-protein coupled receptor 1 family.</text>
</comment>
<feature type="transmembrane region" description="Helical" evidence="7">
    <location>
        <begin position="146"/>
        <end position="165"/>
    </location>
</feature>
<evidence type="ECO:0000313" key="9">
    <source>
        <dbReference type="EMBL" id="CAH3023994.1"/>
    </source>
</evidence>
<dbReference type="EMBL" id="CALNXI010000284">
    <property type="protein sequence ID" value="CAH3023994.1"/>
    <property type="molecule type" value="Genomic_DNA"/>
</dbReference>
<feature type="transmembrane region" description="Helical" evidence="7">
    <location>
        <begin position="40"/>
        <end position="62"/>
    </location>
</feature>
<evidence type="ECO:0000256" key="7">
    <source>
        <dbReference type="SAM" id="Phobius"/>
    </source>
</evidence>
<feature type="transmembrane region" description="Helical" evidence="7">
    <location>
        <begin position="405"/>
        <end position="425"/>
    </location>
</feature>
<keyword evidence="5 7" id="KW-0472">Membrane</keyword>
<dbReference type="Proteomes" id="UP001159427">
    <property type="component" value="Unassembled WGS sequence"/>
</dbReference>
<protein>
    <recommendedName>
        <fullName evidence="8">G-protein coupled receptors family 1 profile domain-containing protein</fullName>
    </recommendedName>
</protein>
<feature type="transmembrane region" description="Helical" evidence="7">
    <location>
        <begin position="206"/>
        <end position="226"/>
    </location>
</feature>
<feature type="transmembrane region" description="Helical" evidence="7">
    <location>
        <begin position="120"/>
        <end position="140"/>
    </location>
</feature>
<feature type="transmembrane region" description="Helical" evidence="7">
    <location>
        <begin position="710"/>
        <end position="732"/>
    </location>
</feature>
<feature type="transmembrane region" description="Helical" evidence="7">
    <location>
        <begin position="317"/>
        <end position="345"/>
    </location>
</feature>
<feature type="domain" description="G-protein coupled receptors family 1 profile" evidence="8">
    <location>
        <begin position="13"/>
        <end position="253"/>
    </location>
</feature>
<feature type="transmembrane region" description="Helical" evidence="7">
    <location>
        <begin position="74"/>
        <end position="99"/>
    </location>
</feature>
<organism evidence="9 10">
    <name type="scientific">Porites evermanni</name>
    <dbReference type="NCBI Taxonomy" id="104178"/>
    <lineage>
        <taxon>Eukaryota</taxon>
        <taxon>Metazoa</taxon>
        <taxon>Cnidaria</taxon>
        <taxon>Anthozoa</taxon>
        <taxon>Hexacorallia</taxon>
        <taxon>Scleractinia</taxon>
        <taxon>Fungiina</taxon>
        <taxon>Poritidae</taxon>
        <taxon>Porites</taxon>
    </lineage>
</organism>
<dbReference type="InterPro" id="IPR000276">
    <property type="entry name" value="GPCR_Rhodpsn"/>
</dbReference>
<keyword evidence="3 6" id="KW-0812">Transmembrane</keyword>
<dbReference type="PROSITE" id="PS00237">
    <property type="entry name" value="G_PROTEIN_RECEP_F1_1"/>
    <property type="match status" value="2"/>
</dbReference>
<dbReference type="InterPro" id="IPR017452">
    <property type="entry name" value="GPCR_Rhodpsn_7TM"/>
</dbReference>
<keyword evidence="6" id="KW-0675">Receptor</keyword>
<dbReference type="PROSITE" id="PS50262">
    <property type="entry name" value="G_PROTEIN_RECEP_F1_2"/>
    <property type="match status" value="2"/>
</dbReference>
<dbReference type="SUPFAM" id="SSF81321">
    <property type="entry name" value="Family A G protein-coupled receptor-like"/>
    <property type="match status" value="2"/>
</dbReference>
<evidence type="ECO:0000256" key="1">
    <source>
        <dbReference type="ARBA" id="ARBA00004651"/>
    </source>
</evidence>
<feature type="domain" description="G-protein coupled receptors family 1 profile" evidence="8">
    <location>
        <begin position="297"/>
        <end position="542"/>
    </location>
</feature>
<feature type="transmembrane region" description="Helical" evidence="7">
    <location>
        <begin position="264"/>
        <end position="280"/>
    </location>
</feature>
<keyword evidence="4 7" id="KW-1133">Transmembrane helix</keyword>
<keyword evidence="2" id="KW-1003">Cell membrane</keyword>
<feature type="transmembrane region" description="Helical" evidence="7">
    <location>
        <begin position="286"/>
        <end position="305"/>
    </location>
</feature>
<dbReference type="PANTHER" id="PTHR22750">
    <property type="entry name" value="G-PROTEIN COUPLED RECEPTOR"/>
    <property type="match status" value="1"/>
</dbReference>
<dbReference type="Gene3D" id="1.20.1070.10">
    <property type="entry name" value="Rhodopsin 7-helix transmembrane proteins"/>
    <property type="match status" value="2"/>
</dbReference>
<dbReference type="PRINTS" id="PR00237">
    <property type="entry name" value="GPCRRHODOPSN"/>
</dbReference>
<name>A0ABN8M6F7_9CNID</name>
<gene>
    <name evidence="9" type="ORF">PEVE_00021200</name>
</gene>
<accession>A0ABN8M6F7</accession>
<evidence type="ECO:0000256" key="3">
    <source>
        <dbReference type="ARBA" id="ARBA00022692"/>
    </source>
</evidence>
<evidence type="ECO:0000256" key="6">
    <source>
        <dbReference type="RuleBase" id="RU000688"/>
    </source>
</evidence>
<evidence type="ECO:0000313" key="10">
    <source>
        <dbReference type="Proteomes" id="UP001159427"/>
    </source>
</evidence>
<evidence type="ECO:0000259" key="8">
    <source>
        <dbReference type="PROSITE" id="PS50262"/>
    </source>
</evidence>
<feature type="transmembrane region" description="Helical" evidence="7">
    <location>
        <begin position="521"/>
        <end position="544"/>
    </location>
</feature>
<feature type="transmembrane region" description="Helical" evidence="7">
    <location>
        <begin position="232"/>
        <end position="252"/>
    </location>
</feature>
<keyword evidence="6" id="KW-0807">Transducer</keyword>
<reference evidence="9 10" key="1">
    <citation type="submission" date="2022-05" db="EMBL/GenBank/DDBJ databases">
        <authorList>
            <consortium name="Genoscope - CEA"/>
            <person name="William W."/>
        </authorList>
    </citation>
    <scope>NUCLEOTIDE SEQUENCE [LARGE SCALE GENOMIC DNA]</scope>
</reference>
<comment type="caution">
    <text evidence="9">The sequence shown here is derived from an EMBL/GenBank/DDBJ whole genome shotgun (WGS) entry which is preliminary data.</text>
</comment>
<feature type="transmembrane region" description="Helical" evidence="7">
    <location>
        <begin position="431"/>
        <end position="450"/>
    </location>
</feature>
<feature type="transmembrane region" description="Helical" evidence="7">
    <location>
        <begin position="491"/>
        <end position="515"/>
    </location>
</feature>
<dbReference type="Pfam" id="PF00001">
    <property type="entry name" value="7tm_1"/>
    <property type="match status" value="2"/>
</dbReference>
<evidence type="ECO:0000256" key="4">
    <source>
        <dbReference type="ARBA" id="ARBA00022989"/>
    </source>
</evidence>